<sequence>MNAVLRLYVLAGDRLGGQPLERVIVDTAKSLHLPWAFSRPGIAGYGRHGLEVDLMLLEIRPDRMPITVQVFGAEEQLTSLLLQLQERQMPDRTVVLEPIEMSTVGHRTG</sequence>
<organism evidence="2 3">
    <name type="scientific">Deinococcus detaillensis</name>
    <dbReference type="NCBI Taxonomy" id="2592048"/>
    <lineage>
        <taxon>Bacteria</taxon>
        <taxon>Thermotogati</taxon>
        <taxon>Deinococcota</taxon>
        <taxon>Deinococci</taxon>
        <taxon>Deinococcales</taxon>
        <taxon>Deinococcaceae</taxon>
        <taxon>Deinococcus</taxon>
    </lineage>
</organism>
<dbReference type="InterPro" id="IPR011322">
    <property type="entry name" value="N-reg_PII-like_a/b"/>
</dbReference>
<comment type="similarity">
    <text evidence="1">Belongs to the UPF0166 family.</text>
</comment>
<dbReference type="SUPFAM" id="SSF54913">
    <property type="entry name" value="GlnB-like"/>
    <property type="match status" value="1"/>
</dbReference>
<dbReference type="Pfam" id="PF02641">
    <property type="entry name" value="DUF190"/>
    <property type="match status" value="1"/>
</dbReference>
<dbReference type="AlphaFoldDB" id="A0A553UZ82"/>
<dbReference type="Gene3D" id="3.30.70.120">
    <property type="match status" value="1"/>
</dbReference>
<reference evidence="2 3" key="1">
    <citation type="submission" date="2019-07" db="EMBL/GenBank/DDBJ databases">
        <title>Deinococcus detaillus sp. nov., isolated from humus soil in Antarctica.</title>
        <authorList>
            <person name="Zhang K."/>
        </authorList>
    </citation>
    <scope>NUCLEOTIDE SEQUENCE [LARGE SCALE GENOMIC DNA]</scope>
    <source>
        <strain evidence="2 3">H1</strain>
    </source>
</reference>
<dbReference type="EMBL" id="VKDB01000009">
    <property type="protein sequence ID" value="TSA85525.1"/>
    <property type="molecule type" value="Genomic_DNA"/>
</dbReference>
<evidence type="ECO:0000313" key="2">
    <source>
        <dbReference type="EMBL" id="TSA85525.1"/>
    </source>
</evidence>
<protein>
    <submittedName>
        <fullName evidence="2">DUF190 domain-containing protein</fullName>
    </submittedName>
</protein>
<proteinExistence type="inferred from homology"/>
<dbReference type="Proteomes" id="UP000316092">
    <property type="component" value="Unassembled WGS sequence"/>
</dbReference>
<dbReference type="InterPro" id="IPR003793">
    <property type="entry name" value="UPF0166"/>
</dbReference>
<name>A0A553UZ82_9DEIO</name>
<comment type="caution">
    <text evidence="2">The sequence shown here is derived from an EMBL/GenBank/DDBJ whole genome shotgun (WGS) entry which is preliminary data.</text>
</comment>
<dbReference type="InterPro" id="IPR015867">
    <property type="entry name" value="N-reg_PII/ATP_PRibTrfase_C"/>
</dbReference>
<accession>A0A553UZ82</accession>
<evidence type="ECO:0000313" key="3">
    <source>
        <dbReference type="Proteomes" id="UP000316092"/>
    </source>
</evidence>
<keyword evidence="3" id="KW-1185">Reference proteome</keyword>
<dbReference type="RefSeq" id="WP_143720719.1">
    <property type="nucleotide sequence ID" value="NZ_VKDB01000009.1"/>
</dbReference>
<evidence type="ECO:0000256" key="1">
    <source>
        <dbReference type="ARBA" id="ARBA00010554"/>
    </source>
</evidence>
<gene>
    <name evidence="2" type="ORF">FNU79_10060</name>
</gene>